<dbReference type="AlphaFoldDB" id="A0A4Z2INJ0"/>
<dbReference type="EMBL" id="SRLO01000070">
    <property type="protein sequence ID" value="TNN78792.1"/>
    <property type="molecule type" value="Genomic_DNA"/>
</dbReference>
<comment type="caution">
    <text evidence="1">The sequence shown here is derived from an EMBL/GenBank/DDBJ whole genome shotgun (WGS) entry which is preliminary data.</text>
</comment>
<sequence length="215" mass="24314">MHDIIKALNACVPVVDHELLHSQQGVVADELVLVVHVIHHQLFSTQLLNHPEIGGMRKKALSTQITRTIFMLEVIRWSSSRRTAFSRQNFSDLCTGLHSRRPDLSSELYSSNELLMRKKHNDFAICSPEQNCSRLNITVVLSMRVDWVPEVLHALSQLLQQELDVLADVLVVVLLLLQVLELLQHLALNHGQGVLLTGLPLRRLLQNILSNGRTL</sequence>
<name>A0A4Z2INJ0_9TELE</name>
<evidence type="ECO:0000313" key="1">
    <source>
        <dbReference type="EMBL" id="TNN78792.1"/>
    </source>
</evidence>
<organism evidence="1 2">
    <name type="scientific">Liparis tanakae</name>
    <name type="common">Tanaka's snailfish</name>
    <dbReference type="NCBI Taxonomy" id="230148"/>
    <lineage>
        <taxon>Eukaryota</taxon>
        <taxon>Metazoa</taxon>
        <taxon>Chordata</taxon>
        <taxon>Craniata</taxon>
        <taxon>Vertebrata</taxon>
        <taxon>Euteleostomi</taxon>
        <taxon>Actinopterygii</taxon>
        <taxon>Neopterygii</taxon>
        <taxon>Teleostei</taxon>
        <taxon>Neoteleostei</taxon>
        <taxon>Acanthomorphata</taxon>
        <taxon>Eupercaria</taxon>
        <taxon>Perciformes</taxon>
        <taxon>Cottioidei</taxon>
        <taxon>Cottales</taxon>
        <taxon>Liparidae</taxon>
        <taxon>Liparis</taxon>
    </lineage>
</organism>
<proteinExistence type="predicted"/>
<gene>
    <name evidence="1" type="ORF">EYF80_010962</name>
</gene>
<keyword evidence="2" id="KW-1185">Reference proteome</keyword>
<reference evidence="1 2" key="1">
    <citation type="submission" date="2019-03" db="EMBL/GenBank/DDBJ databases">
        <title>First draft genome of Liparis tanakae, snailfish: a comprehensive survey of snailfish specific genes.</title>
        <authorList>
            <person name="Kim W."/>
            <person name="Song I."/>
            <person name="Jeong J.-H."/>
            <person name="Kim D."/>
            <person name="Kim S."/>
            <person name="Ryu S."/>
            <person name="Song J.Y."/>
            <person name="Lee S.K."/>
        </authorList>
    </citation>
    <scope>NUCLEOTIDE SEQUENCE [LARGE SCALE GENOMIC DNA]</scope>
    <source>
        <tissue evidence="1">Muscle</tissue>
    </source>
</reference>
<protein>
    <submittedName>
        <fullName evidence="1">Uncharacterized protein</fullName>
    </submittedName>
</protein>
<dbReference type="Proteomes" id="UP000314294">
    <property type="component" value="Unassembled WGS sequence"/>
</dbReference>
<evidence type="ECO:0000313" key="2">
    <source>
        <dbReference type="Proteomes" id="UP000314294"/>
    </source>
</evidence>
<accession>A0A4Z2INJ0</accession>